<evidence type="ECO:0000313" key="2">
    <source>
        <dbReference type="Proteomes" id="UP000199391"/>
    </source>
</evidence>
<dbReference type="EMBL" id="FPBO01000010">
    <property type="protein sequence ID" value="SFU82100.1"/>
    <property type="molecule type" value="Genomic_DNA"/>
</dbReference>
<organism evidence="1 2">
    <name type="scientific">Pseudoduganella namucuonensis</name>
    <dbReference type="NCBI Taxonomy" id="1035707"/>
    <lineage>
        <taxon>Bacteria</taxon>
        <taxon>Pseudomonadati</taxon>
        <taxon>Pseudomonadota</taxon>
        <taxon>Betaproteobacteria</taxon>
        <taxon>Burkholderiales</taxon>
        <taxon>Oxalobacteraceae</taxon>
        <taxon>Telluria group</taxon>
        <taxon>Pseudoduganella</taxon>
    </lineage>
</organism>
<name>A0A1I7JA65_9BURK</name>
<keyword evidence="2" id="KW-1185">Reference proteome</keyword>
<dbReference type="AlphaFoldDB" id="A0A1I7JA65"/>
<dbReference type="PANTHER" id="PTHR36455">
    <property type="match status" value="1"/>
</dbReference>
<protein>
    <submittedName>
        <fullName evidence="1">IS66 Orf2 like protein</fullName>
    </submittedName>
</protein>
<dbReference type="NCBIfam" id="NF033819">
    <property type="entry name" value="IS66_TnpB"/>
    <property type="match status" value="1"/>
</dbReference>
<gene>
    <name evidence="1" type="ORF">SAMN05216552_1010202</name>
</gene>
<sequence length="119" mass="13241">MIQVTPHMRILVAVEPVDFRAGIDALVGVCRQRLASDPFDGGLFVFANRRRSAIKILVYDGNGFWLCQKRLSSGKFAYWPDGLPPARAFEACELQVLLMGGDPTRASVPPPWRALRTAR</sequence>
<dbReference type="OrthoDB" id="9801450at2"/>
<dbReference type="Proteomes" id="UP000199391">
    <property type="component" value="Unassembled WGS sequence"/>
</dbReference>
<accession>A0A1I7JA65</accession>
<dbReference type="Pfam" id="PF05717">
    <property type="entry name" value="TnpB_IS66"/>
    <property type="match status" value="1"/>
</dbReference>
<dbReference type="InterPro" id="IPR008878">
    <property type="entry name" value="Transposase_IS66_Orf2"/>
</dbReference>
<proteinExistence type="predicted"/>
<evidence type="ECO:0000313" key="1">
    <source>
        <dbReference type="EMBL" id="SFU82100.1"/>
    </source>
</evidence>
<reference evidence="2" key="1">
    <citation type="submission" date="2016-10" db="EMBL/GenBank/DDBJ databases">
        <authorList>
            <person name="Varghese N."/>
            <person name="Submissions S."/>
        </authorList>
    </citation>
    <scope>NUCLEOTIDE SEQUENCE [LARGE SCALE GENOMIC DNA]</scope>
    <source>
        <strain evidence="2">CGMCC 1.11014</strain>
    </source>
</reference>
<dbReference type="PANTHER" id="PTHR36455:SF1">
    <property type="entry name" value="BLR8292 PROTEIN"/>
    <property type="match status" value="1"/>
</dbReference>
<dbReference type="STRING" id="1035707.SAMN05216552_1010202"/>
<dbReference type="RefSeq" id="WP_143133109.1">
    <property type="nucleotide sequence ID" value="NZ_FPBO01000010.1"/>
</dbReference>